<keyword evidence="2" id="KW-0119">Carbohydrate metabolism</keyword>
<reference evidence="4" key="2">
    <citation type="submission" date="2023-06" db="EMBL/GenBank/DDBJ databases">
        <authorList>
            <consortium name="Lawrence Berkeley National Laboratory"/>
            <person name="Mondo S.J."/>
            <person name="Hensen N."/>
            <person name="Bonometti L."/>
            <person name="Westerberg I."/>
            <person name="Brannstrom I.O."/>
            <person name="Guillou S."/>
            <person name="Cros-Aarteil S."/>
            <person name="Calhoun S."/>
            <person name="Haridas S."/>
            <person name="Kuo A."/>
            <person name="Pangilinan J."/>
            <person name="Riley R."/>
            <person name="Labutti K."/>
            <person name="Andreopoulos B."/>
            <person name="Lipzen A."/>
            <person name="Chen C."/>
            <person name="Yanf M."/>
            <person name="Daum C."/>
            <person name="Ng V."/>
            <person name="Clum A."/>
            <person name="Steindorff A."/>
            <person name="Ohm R."/>
            <person name="Martin F."/>
            <person name="Silar P."/>
            <person name="Natvig D."/>
            <person name="Lalanne C."/>
            <person name="Gautier V."/>
            <person name="Ament-Velasquez S.L."/>
            <person name="Kruys A."/>
            <person name="Hutchinson M.I."/>
            <person name="Powell A.J."/>
            <person name="Barry K."/>
            <person name="Miller A.N."/>
            <person name="Grigoriev I.V."/>
            <person name="Debuchy R."/>
            <person name="Gladieux P."/>
            <person name="Thoren M.H."/>
            <person name="Johannesson H."/>
        </authorList>
    </citation>
    <scope>NUCLEOTIDE SEQUENCE</scope>
    <source>
        <strain evidence="4">PSN324</strain>
    </source>
</reference>
<dbReference type="InterPro" id="IPR001509">
    <property type="entry name" value="Epimerase_deHydtase"/>
</dbReference>
<reference evidence="4" key="1">
    <citation type="journal article" date="2023" name="Mol. Phylogenet. Evol.">
        <title>Genome-scale phylogeny and comparative genomics of the fungal order Sordariales.</title>
        <authorList>
            <person name="Hensen N."/>
            <person name="Bonometti L."/>
            <person name="Westerberg I."/>
            <person name="Brannstrom I.O."/>
            <person name="Guillou S."/>
            <person name="Cros-Aarteil S."/>
            <person name="Calhoun S."/>
            <person name="Haridas S."/>
            <person name="Kuo A."/>
            <person name="Mondo S."/>
            <person name="Pangilinan J."/>
            <person name="Riley R."/>
            <person name="LaButti K."/>
            <person name="Andreopoulos B."/>
            <person name="Lipzen A."/>
            <person name="Chen C."/>
            <person name="Yan M."/>
            <person name="Daum C."/>
            <person name="Ng V."/>
            <person name="Clum A."/>
            <person name="Steindorff A."/>
            <person name="Ohm R.A."/>
            <person name="Martin F."/>
            <person name="Silar P."/>
            <person name="Natvig D.O."/>
            <person name="Lalanne C."/>
            <person name="Gautier V."/>
            <person name="Ament-Velasquez S.L."/>
            <person name="Kruys A."/>
            <person name="Hutchinson M.I."/>
            <person name="Powell A.J."/>
            <person name="Barry K."/>
            <person name="Miller A.N."/>
            <person name="Grigoriev I.V."/>
            <person name="Debuchy R."/>
            <person name="Gladieux P."/>
            <person name="Hiltunen Thoren M."/>
            <person name="Johannesson H."/>
        </authorList>
    </citation>
    <scope>NUCLEOTIDE SEQUENCE</scope>
    <source>
        <strain evidence="4">PSN324</strain>
    </source>
</reference>
<comment type="caution">
    <text evidence="4">The sequence shown here is derived from an EMBL/GenBank/DDBJ whole genome shotgun (WGS) entry which is preliminary data.</text>
</comment>
<dbReference type="AlphaFoldDB" id="A0AAV9HXN8"/>
<dbReference type="PANTHER" id="PTHR43103">
    <property type="entry name" value="NUCLEOSIDE-DIPHOSPHATE-SUGAR EPIMERASE"/>
    <property type="match status" value="1"/>
</dbReference>
<evidence type="ECO:0000259" key="3">
    <source>
        <dbReference type="Pfam" id="PF01370"/>
    </source>
</evidence>
<dbReference type="EMBL" id="MU864946">
    <property type="protein sequence ID" value="KAK4464700.1"/>
    <property type="molecule type" value="Genomic_DNA"/>
</dbReference>
<evidence type="ECO:0000256" key="1">
    <source>
        <dbReference type="ARBA" id="ARBA00022857"/>
    </source>
</evidence>
<evidence type="ECO:0000313" key="4">
    <source>
        <dbReference type="EMBL" id="KAK4464700.1"/>
    </source>
</evidence>
<evidence type="ECO:0000256" key="2">
    <source>
        <dbReference type="ARBA" id="ARBA00023277"/>
    </source>
</evidence>
<organism evidence="4 5">
    <name type="scientific">Cladorrhinum samala</name>
    <dbReference type="NCBI Taxonomy" id="585594"/>
    <lineage>
        <taxon>Eukaryota</taxon>
        <taxon>Fungi</taxon>
        <taxon>Dikarya</taxon>
        <taxon>Ascomycota</taxon>
        <taxon>Pezizomycotina</taxon>
        <taxon>Sordariomycetes</taxon>
        <taxon>Sordariomycetidae</taxon>
        <taxon>Sordariales</taxon>
        <taxon>Podosporaceae</taxon>
        <taxon>Cladorrhinum</taxon>
    </lineage>
</organism>
<dbReference type="PANTHER" id="PTHR43103:SF3">
    <property type="entry name" value="ADP-L-GLYCERO-D-MANNO-HEPTOSE-6-EPIMERASE"/>
    <property type="match status" value="1"/>
</dbReference>
<feature type="domain" description="NAD-dependent epimerase/dehydratase" evidence="3">
    <location>
        <begin position="10"/>
        <end position="214"/>
    </location>
</feature>
<dbReference type="Gene3D" id="3.40.50.720">
    <property type="entry name" value="NAD(P)-binding Rossmann-like Domain"/>
    <property type="match status" value="1"/>
</dbReference>
<dbReference type="Gene3D" id="3.90.25.10">
    <property type="entry name" value="UDP-galactose 4-epimerase, domain 1"/>
    <property type="match status" value="1"/>
</dbReference>
<keyword evidence="1" id="KW-0521">NADP</keyword>
<dbReference type="SUPFAM" id="SSF51735">
    <property type="entry name" value="NAD(P)-binding Rossmann-fold domains"/>
    <property type="match status" value="1"/>
</dbReference>
<dbReference type="Pfam" id="PF01370">
    <property type="entry name" value="Epimerase"/>
    <property type="match status" value="1"/>
</dbReference>
<accession>A0AAV9HXN8</accession>
<keyword evidence="5" id="KW-1185">Reference proteome</keyword>
<evidence type="ECO:0000313" key="5">
    <source>
        <dbReference type="Proteomes" id="UP001321749"/>
    </source>
</evidence>
<proteinExistence type="predicted"/>
<protein>
    <submittedName>
        <fullName evidence="4">Nucleoside-diphosphate-sugar epimerase</fullName>
    </submittedName>
</protein>
<name>A0AAV9HXN8_9PEZI</name>
<dbReference type="InterPro" id="IPR036291">
    <property type="entry name" value="NAD(P)-bd_dom_sf"/>
</dbReference>
<sequence length="337" mass="36279">MSSSTSRKNILITGAAGLVGPLLASHLLTLSPDYHLILTDLQAPTLPAGTDLSRITIAQGDLTSPDFLSTLLGQSSPLHAVYILHGIMSSTSEANYQLSLSINVHSILTLTDRLVKSHRGAKLIFSSSQAVFGNLADPDRKVTDDTLPRPESTYGAHKLMMETHLAELHRKGYLDVVVARLPTISVRPGKPTGAASSWLSGIIREPMAGQECVVPLEDRGFRSYLSSPRTVIENLGRVLQWESRRELGGGGGGSRVIQFPGVSVSVQELLDALKKFGGEDKLALVKEVRDEGLEKILRSWPRDFDVARSLELGLVGDDGVDAIVGDYVEALKTAPKA</sequence>
<gene>
    <name evidence="4" type="ORF">QBC42DRAFT_318338</name>
</gene>
<dbReference type="Proteomes" id="UP001321749">
    <property type="component" value="Unassembled WGS sequence"/>
</dbReference>